<name>A0A9D4JXJ6_DREPO</name>
<reference evidence="2" key="2">
    <citation type="submission" date="2020-11" db="EMBL/GenBank/DDBJ databases">
        <authorList>
            <person name="McCartney M.A."/>
            <person name="Auch B."/>
            <person name="Kono T."/>
            <person name="Mallez S."/>
            <person name="Becker A."/>
            <person name="Gohl D.M."/>
            <person name="Silverstein K.A.T."/>
            <person name="Koren S."/>
            <person name="Bechman K.B."/>
            <person name="Herman A."/>
            <person name="Abrahante J.E."/>
            <person name="Garbe J."/>
        </authorList>
    </citation>
    <scope>NUCLEOTIDE SEQUENCE</scope>
    <source>
        <strain evidence="2">Duluth1</strain>
        <tissue evidence="2">Whole animal</tissue>
    </source>
</reference>
<protein>
    <submittedName>
        <fullName evidence="2">Uncharacterized protein</fullName>
    </submittedName>
</protein>
<keyword evidence="3" id="KW-1185">Reference proteome</keyword>
<proteinExistence type="predicted"/>
<gene>
    <name evidence="2" type="ORF">DPMN_125997</name>
</gene>
<evidence type="ECO:0000256" key="1">
    <source>
        <dbReference type="SAM" id="MobiDB-lite"/>
    </source>
</evidence>
<accession>A0A9D4JXJ6</accession>
<dbReference type="EMBL" id="JAIWYP010000005">
    <property type="protein sequence ID" value="KAH3824167.1"/>
    <property type="molecule type" value="Genomic_DNA"/>
</dbReference>
<reference evidence="2" key="1">
    <citation type="journal article" date="2019" name="bioRxiv">
        <title>The Genome of the Zebra Mussel, Dreissena polymorpha: A Resource for Invasive Species Research.</title>
        <authorList>
            <person name="McCartney M.A."/>
            <person name="Auch B."/>
            <person name="Kono T."/>
            <person name="Mallez S."/>
            <person name="Zhang Y."/>
            <person name="Obille A."/>
            <person name="Becker A."/>
            <person name="Abrahante J.E."/>
            <person name="Garbe J."/>
            <person name="Badalamenti J.P."/>
            <person name="Herman A."/>
            <person name="Mangelson H."/>
            <person name="Liachko I."/>
            <person name="Sullivan S."/>
            <person name="Sone E.D."/>
            <person name="Koren S."/>
            <person name="Silverstein K.A.T."/>
            <person name="Beckman K.B."/>
            <person name="Gohl D.M."/>
        </authorList>
    </citation>
    <scope>NUCLEOTIDE SEQUENCE</scope>
    <source>
        <strain evidence="2">Duluth1</strain>
        <tissue evidence="2">Whole animal</tissue>
    </source>
</reference>
<evidence type="ECO:0000313" key="3">
    <source>
        <dbReference type="Proteomes" id="UP000828390"/>
    </source>
</evidence>
<dbReference type="Proteomes" id="UP000828390">
    <property type="component" value="Unassembled WGS sequence"/>
</dbReference>
<feature type="compositionally biased region" description="Gly residues" evidence="1">
    <location>
        <begin position="1"/>
        <end position="32"/>
    </location>
</feature>
<organism evidence="2 3">
    <name type="scientific">Dreissena polymorpha</name>
    <name type="common">Zebra mussel</name>
    <name type="synonym">Mytilus polymorpha</name>
    <dbReference type="NCBI Taxonomy" id="45954"/>
    <lineage>
        <taxon>Eukaryota</taxon>
        <taxon>Metazoa</taxon>
        <taxon>Spiralia</taxon>
        <taxon>Lophotrochozoa</taxon>
        <taxon>Mollusca</taxon>
        <taxon>Bivalvia</taxon>
        <taxon>Autobranchia</taxon>
        <taxon>Heteroconchia</taxon>
        <taxon>Euheterodonta</taxon>
        <taxon>Imparidentia</taxon>
        <taxon>Neoheterodontei</taxon>
        <taxon>Myida</taxon>
        <taxon>Dreissenoidea</taxon>
        <taxon>Dreissenidae</taxon>
        <taxon>Dreissena</taxon>
    </lineage>
</organism>
<feature type="region of interest" description="Disordered" evidence="1">
    <location>
        <begin position="1"/>
        <end position="37"/>
    </location>
</feature>
<dbReference type="AlphaFoldDB" id="A0A9D4JXJ6"/>
<comment type="caution">
    <text evidence="2">The sequence shown here is derived from an EMBL/GenBank/DDBJ whole genome shotgun (WGS) entry which is preliminary data.</text>
</comment>
<sequence length="64" mass="5887">MSGGGCGGGGGGNGGGGGGGGSGGGWSRGKGGFQIQAEDIEFSVTHNIVPGADEDNNDEGFGVS</sequence>
<evidence type="ECO:0000313" key="2">
    <source>
        <dbReference type="EMBL" id="KAH3824167.1"/>
    </source>
</evidence>